<dbReference type="GO" id="GO:0046654">
    <property type="term" value="P:tetrahydrofolate biosynthetic process"/>
    <property type="evidence" value="ECO:0007669"/>
    <property type="project" value="UniProtKB-UniPathway"/>
</dbReference>
<keyword evidence="9 12" id="KW-0460">Magnesium</keyword>
<organism evidence="14 15">
    <name type="scientific">Alienimonas californiensis</name>
    <dbReference type="NCBI Taxonomy" id="2527989"/>
    <lineage>
        <taxon>Bacteria</taxon>
        <taxon>Pseudomonadati</taxon>
        <taxon>Planctomycetota</taxon>
        <taxon>Planctomycetia</taxon>
        <taxon>Planctomycetales</taxon>
        <taxon>Planctomycetaceae</taxon>
        <taxon>Alienimonas</taxon>
    </lineage>
</organism>
<dbReference type="CDD" id="cd00739">
    <property type="entry name" value="DHPS"/>
    <property type="match status" value="1"/>
</dbReference>
<dbReference type="PROSITE" id="PS00793">
    <property type="entry name" value="DHPS_2"/>
    <property type="match status" value="1"/>
</dbReference>
<dbReference type="InterPro" id="IPR000489">
    <property type="entry name" value="Pterin-binding_dom"/>
</dbReference>
<accession>A0A517PCI6</accession>
<dbReference type="GO" id="GO:0046656">
    <property type="term" value="P:folic acid biosynthetic process"/>
    <property type="evidence" value="ECO:0007669"/>
    <property type="project" value="UniProtKB-KW"/>
</dbReference>
<keyword evidence="7 12" id="KW-0808">Transferase</keyword>
<dbReference type="AlphaFoldDB" id="A0A517PCI6"/>
<dbReference type="RefSeq" id="WP_242687947.1">
    <property type="nucleotide sequence ID" value="NZ_CP036265.1"/>
</dbReference>
<evidence type="ECO:0000256" key="11">
    <source>
        <dbReference type="ARBA" id="ARBA00030193"/>
    </source>
</evidence>
<evidence type="ECO:0000256" key="8">
    <source>
        <dbReference type="ARBA" id="ARBA00022723"/>
    </source>
</evidence>
<evidence type="ECO:0000313" key="14">
    <source>
        <dbReference type="EMBL" id="QDT17066.1"/>
    </source>
</evidence>
<dbReference type="FunFam" id="3.20.20.20:FF:000006">
    <property type="entry name" value="Dihydropteroate synthase"/>
    <property type="match status" value="1"/>
</dbReference>
<evidence type="ECO:0000256" key="12">
    <source>
        <dbReference type="RuleBase" id="RU361205"/>
    </source>
</evidence>
<dbReference type="SUPFAM" id="SSF51717">
    <property type="entry name" value="Dihydropteroate synthetase-like"/>
    <property type="match status" value="1"/>
</dbReference>
<reference evidence="14 15" key="1">
    <citation type="submission" date="2019-02" db="EMBL/GenBank/DDBJ databases">
        <title>Deep-cultivation of Planctomycetes and their phenomic and genomic characterization uncovers novel biology.</title>
        <authorList>
            <person name="Wiegand S."/>
            <person name="Jogler M."/>
            <person name="Boedeker C."/>
            <person name="Pinto D."/>
            <person name="Vollmers J."/>
            <person name="Rivas-Marin E."/>
            <person name="Kohn T."/>
            <person name="Peeters S.H."/>
            <person name="Heuer A."/>
            <person name="Rast P."/>
            <person name="Oberbeckmann S."/>
            <person name="Bunk B."/>
            <person name="Jeske O."/>
            <person name="Meyerdierks A."/>
            <person name="Storesund J.E."/>
            <person name="Kallscheuer N."/>
            <person name="Luecker S."/>
            <person name="Lage O.M."/>
            <person name="Pohl T."/>
            <person name="Merkel B.J."/>
            <person name="Hornburger P."/>
            <person name="Mueller R.-W."/>
            <person name="Bruemmer F."/>
            <person name="Labrenz M."/>
            <person name="Spormann A.M."/>
            <person name="Op den Camp H."/>
            <person name="Overmann J."/>
            <person name="Amann R."/>
            <person name="Jetten M.S.M."/>
            <person name="Mascher T."/>
            <person name="Medema M.H."/>
            <person name="Devos D.P."/>
            <person name="Kaster A.-K."/>
            <person name="Ovreas L."/>
            <person name="Rohde M."/>
            <person name="Galperin M.Y."/>
            <person name="Jogler C."/>
        </authorList>
    </citation>
    <scope>NUCLEOTIDE SEQUENCE [LARGE SCALE GENOMIC DNA]</scope>
    <source>
        <strain evidence="14 15">CA12</strain>
    </source>
</reference>
<evidence type="ECO:0000256" key="7">
    <source>
        <dbReference type="ARBA" id="ARBA00022679"/>
    </source>
</evidence>
<keyword evidence="15" id="KW-1185">Reference proteome</keyword>
<comment type="catalytic activity">
    <reaction evidence="1">
        <text>(7,8-dihydropterin-6-yl)methyl diphosphate + 4-aminobenzoate = 7,8-dihydropteroate + diphosphate</text>
        <dbReference type="Rhea" id="RHEA:19949"/>
        <dbReference type="ChEBI" id="CHEBI:17836"/>
        <dbReference type="ChEBI" id="CHEBI:17839"/>
        <dbReference type="ChEBI" id="CHEBI:33019"/>
        <dbReference type="ChEBI" id="CHEBI:72950"/>
        <dbReference type="EC" id="2.5.1.15"/>
    </reaction>
</comment>
<dbReference type="PROSITE" id="PS00792">
    <property type="entry name" value="DHPS_1"/>
    <property type="match status" value="1"/>
</dbReference>
<dbReference type="InterPro" id="IPR006390">
    <property type="entry name" value="DHP_synth_dom"/>
</dbReference>
<keyword evidence="8 12" id="KW-0479">Metal-binding</keyword>
<dbReference type="Gene3D" id="3.20.20.20">
    <property type="entry name" value="Dihydropteroate synthase-like"/>
    <property type="match status" value="1"/>
</dbReference>
<dbReference type="EC" id="2.5.1.15" evidence="5 12"/>
<dbReference type="KEGG" id="acaf:CA12_31770"/>
<dbReference type="GO" id="GO:0005829">
    <property type="term" value="C:cytosol"/>
    <property type="evidence" value="ECO:0007669"/>
    <property type="project" value="TreeGrafter"/>
</dbReference>
<dbReference type="Proteomes" id="UP000318741">
    <property type="component" value="Chromosome"/>
</dbReference>
<comment type="cofactor">
    <cofactor evidence="2 12">
        <name>Mg(2+)</name>
        <dbReference type="ChEBI" id="CHEBI:18420"/>
    </cofactor>
</comment>
<comment type="function">
    <text evidence="12">Catalyzes the condensation of para-aminobenzoate (pABA) with 6-hydroxymethyl-7,8-dihydropterin diphosphate (DHPt-PP) to form 7,8-dihydropteroate (H2Pte), the immediate precursor of folate derivatives.</text>
</comment>
<evidence type="ECO:0000256" key="1">
    <source>
        <dbReference type="ARBA" id="ARBA00000012"/>
    </source>
</evidence>
<gene>
    <name evidence="14" type="primary">folP</name>
    <name evidence="14" type="ORF">CA12_31770</name>
</gene>
<evidence type="ECO:0000256" key="5">
    <source>
        <dbReference type="ARBA" id="ARBA00012458"/>
    </source>
</evidence>
<evidence type="ECO:0000256" key="2">
    <source>
        <dbReference type="ARBA" id="ARBA00001946"/>
    </source>
</evidence>
<evidence type="ECO:0000313" key="15">
    <source>
        <dbReference type="Proteomes" id="UP000318741"/>
    </source>
</evidence>
<dbReference type="NCBIfam" id="TIGR01496">
    <property type="entry name" value="DHPS"/>
    <property type="match status" value="1"/>
</dbReference>
<evidence type="ECO:0000256" key="3">
    <source>
        <dbReference type="ARBA" id="ARBA00004763"/>
    </source>
</evidence>
<dbReference type="UniPathway" id="UPA00077">
    <property type="reaction ID" value="UER00156"/>
</dbReference>
<comment type="pathway">
    <text evidence="3 12">Cofactor biosynthesis; tetrahydrofolate biosynthesis; 7,8-dihydrofolate from 2-amino-4-hydroxy-6-hydroxymethyl-7,8-dihydropteridine diphosphate and 4-aminobenzoate: step 1/2.</text>
</comment>
<dbReference type="PROSITE" id="PS50972">
    <property type="entry name" value="PTERIN_BINDING"/>
    <property type="match status" value="1"/>
</dbReference>
<dbReference type="GO" id="GO:0004156">
    <property type="term" value="F:dihydropteroate synthase activity"/>
    <property type="evidence" value="ECO:0007669"/>
    <property type="project" value="UniProtKB-EC"/>
</dbReference>
<feature type="domain" description="Pterin-binding" evidence="13">
    <location>
        <begin position="30"/>
        <end position="283"/>
    </location>
</feature>
<evidence type="ECO:0000256" key="9">
    <source>
        <dbReference type="ARBA" id="ARBA00022842"/>
    </source>
</evidence>
<proteinExistence type="inferred from homology"/>
<dbReference type="GO" id="GO:0046872">
    <property type="term" value="F:metal ion binding"/>
    <property type="evidence" value="ECO:0007669"/>
    <property type="project" value="UniProtKB-KW"/>
</dbReference>
<keyword evidence="10 12" id="KW-0289">Folate biosynthesis</keyword>
<dbReference type="PANTHER" id="PTHR20941">
    <property type="entry name" value="FOLATE SYNTHESIS PROTEINS"/>
    <property type="match status" value="1"/>
</dbReference>
<dbReference type="PANTHER" id="PTHR20941:SF1">
    <property type="entry name" value="FOLIC ACID SYNTHESIS PROTEIN FOL1"/>
    <property type="match status" value="1"/>
</dbReference>
<evidence type="ECO:0000256" key="6">
    <source>
        <dbReference type="ARBA" id="ARBA00016919"/>
    </source>
</evidence>
<dbReference type="EMBL" id="CP036265">
    <property type="protein sequence ID" value="QDT17066.1"/>
    <property type="molecule type" value="Genomic_DNA"/>
</dbReference>
<protein>
    <recommendedName>
        <fullName evidence="6 12">Dihydropteroate synthase</fullName>
        <shortName evidence="12">DHPS</shortName>
        <ecNumber evidence="5 12">2.5.1.15</ecNumber>
    </recommendedName>
    <alternativeName>
        <fullName evidence="11 12">Dihydropteroate pyrophosphorylase</fullName>
    </alternativeName>
</protein>
<dbReference type="InterPro" id="IPR011005">
    <property type="entry name" value="Dihydropteroate_synth-like_sf"/>
</dbReference>
<dbReference type="InterPro" id="IPR045031">
    <property type="entry name" value="DHP_synth-like"/>
</dbReference>
<name>A0A517PCI6_9PLAN</name>
<evidence type="ECO:0000256" key="4">
    <source>
        <dbReference type="ARBA" id="ARBA00009503"/>
    </source>
</evidence>
<comment type="similarity">
    <text evidence="4 12">Belongs to the DHPS family.</text>
</comment>
<dbReference type="Pfam" id="PF00809">
    <property type="entry name" value="Pterin_bind"/>
    <property type="match status" value="1"/>
</dbReference>
<sequence length="295" mass="30553">MSSPLPPSAVRWSFRDASGAAATFGPAPVPRLMGIVNVTPDSFSDGGRWATVDAAVEHALALADAGAAMLDVGGESTRPGAEPVGEEEERRRVVPVITALAERTAVPISIDTTKAAVAAAALDAGAGVVNDVSGLTHDPAMTPLCAQRGCGVVAMHMIGTPRTMQLNPRYDDVLAEVSAHLAMRLDELEEAGVKREAVLTDPGIGFGKTAAHNLALLRGVPTLKRLGRPVLIGHSRKGFLKALLGREVEERTAGTIGVSVALAGLGTDWLRVHDVAAVRDALAAWNAIAGAPRKL</sequence>
<evidence type="ECO:0000259" key="13">
    <source>
        <dbReference type="PROSITE" id="PS50972"/>
    </source>
</evidence>
<evidence type="ECO:0000256" key="10">
    <source>
        <dbReference type="ARBA" id="ARBA00022909"/>
    </source>
</evidence>